<organism evidence="2 3">
    <name type="scientific">Punica granatum</name>
    <name type="common">Pomegranate</name>
    <dbReference type="NCBI Taxonomy" id="22663"/>
    <lineage>
        <taxon>Eukaryota</taxon>
        <taxon>Viridiplantae</taxon>
        <taxon>Streptophyta</taxon>
        <taxon>Embryophyta</taxon>
        <taxon>Tracheophyta</taxon>
        <taxon>Spermatophyta</taxon>
        <taxon>Magnoliopsida</taxon>
        <taxon>eudicotyledons</taxon>
        <taxon>Gunneridae</taxon>
        <taxon>Pentapetalae</taxon>
        <taxon>rosids</taxon>
        <taxon>malvids</taxon>
        <taxon>Myrtales</taxon>
        <taxon>Lythraceae</taxon>
        <taxon>Punica</taxon>
    </lineage>
</organism>
<sequence length="99" mass="11037">MREACAKRHGSVHLPGDARRTRVRRSRHLQFTTRRSRAVESPGSRGGTLNSESLVITTLEWANRDWGPHRCTFPDYGLAFAAVLGKARGAGSHEGRRVE</sequence>
<gene>
    <name evidence="2" type="ORF">CRG98_018738</name>
</gene>
<dbReference type="AlphaFoldDB" id="A0A2I0JX41"/>
<proteinExistence type="predicted"/>
<protein>
    <submittedName>
        <fullName evidence="2">Uncharacterized protein</fullName>
    </submittedName>
</protein>
<keyword evidence="3" id="KW-1185">Reference proteome</keyword>
<dbReference type="Proteomes" id="UP000233551">
    <property type="component" value="Unassembled WGS sequence"/>
</dbReference>
<dbReference type="EMBL" id="PGOL01001104">
    <property type="protein sequence ID" value="PKI60865.1"/>
    <property type="molecule type" value="Genomic_DNA"/>
</dbReference>
<name>A0A2I0JX41_PUNGR</name>
<feature type="region of interest" description="Disordered" evidence="1">
    <location>
        <begin position="32"/>
        <end position="51"/>
    </location>
</feature>
<accession>A0A2I0JX41</accession>
<comment type="caution">
    <text evidence="2">The sequence shown here is derived from an EMBL/GenBank/DDBJ whole genome shotgun (WGS) entry which is preliminary data.</text>
</comment>
<feature type="region of interest" description="Disordered" evidence="1">
    <location>
        <begin position="1"/>
        <end position="26"/>
    </location>
</feature>
<reference evidence="2 3" key="1">
    <citation type="submission" date="2017-11" db="EMBL/GenBank/DDBJ databases">
        <title>De-novo sequencing of pomegranate (Punica granatum L.) genome.</title>
        <authorList>
            <person name="Akparov Z."/>
            <person name="Amiraslanov A."/>
            <person name="Hajiyeva S."/>
            <person name="Abbasov M."/>
            <person name="Kaur K."/>
            <person name="Hamwieh A."/>
            <person name="Solovyev V."/>
            <person name="Salamov A."/>
            <person name="Braich B."/>
            <person name="Kosarev P."/>
            <person name="Mahmoud A."/>
            <person name="Hajiyev E."/>
            <person name="Babayeva S."/>
            <person name="Izzatullayeva V."/>
            <person name="Mammadov A."/>
            <person name="Mammadov A."/>
            <person name="Sharifova S."/>
            <person name="Ojaghi J."/>
            <person name="Eynullazada K."/>
            <person name="Bayramov B."/>
            <person name="Abdulazimova A."/>
            <person name="Shahmuradov I."/>
        </authorList>
    </citation>
    <scope>NUCLEOTIDE SEQUENCE [LARGE SCALE GENOMIC DNA]</scope>
    <source>
        <strain evidence="3">cv. AG2017</strain>
        <tissue evidence="2">Leaf</tissue>
    </source>
</reference>
<evidence type="ECO:0000256" key="1">
    <source>
        <dbReference type="SAM" id="MobiDB-lite"/>
    </source>
</evidence>
<evidence type="ECO:0000313" key="3">
    <source>
        <dbReference type="Proteomes" id="UP000233551"/>
    </source>
</evidence>
<evidence type="ECO:0000313" key="2">
    <source>
        <dbReference type="EMBL" id="PKI60865.1"/>
    </source>
</evidence>